<dbReference type="EMBL" id="VFWZ01000007">
    <property type="protein sequence ID" value="TPN83382.1"/>
    <property type="molecule type" value="Genomic_DNA"/>
</dbReference>
<accession>A0A504J4G2</accession>
<dbReference type="Proteomes" id="UP000315540">
    <property type="component" value="Unassembled WGS sequence"/>
</dbReference>
<keyword evidence="1" id="KW-0732">Signal</keyword>
<protein>
    <recommendedName>
        <fullName evidence="4">VCBS repeat-containing protein</fullName>
    </recommendedName>
</protein>
<dbReference type="OrthoDB" id="86940at2"/>
<name>A0A504J4G2_9FLAO</name>
<feature type="signal peptide" evidence="1">
    <location>
        <begin position="1"/>
        <end position="19"/>
    </location>
</feature>
<feature type="chain" id="PRO_5021364416" description="VCBS repeat-containing protein" evidence="1">
    <location>
        <begin position="20"/>
        <end position="198"/>
    </location>
</feature>
<dbReference type="RefSeq" id="WP_140595447.1">
    <property type="nucleotide sequence ID" value="NZ_VFWZ01000007.1"/>
</dbReference>
<evidence type="ECO:0000256" key="1">
    <source>
        <dbReference type="SAM" id="SignalP"/>
    </source>
</evidence>
<sequence length="198" mass="23166">MTKTILLILLILMFDTTFGQQNSVKNTFDYVVRNAFGDLNNDGLEDKAIIAMDTIDNSRPFKLEIFLSNPNGEYHSFFSSTTIIEAMYPPEKNGAYNGSQIPDVNIEDDKLQLDFYIKGNSRYEFQIRKEQFRLIHFTFVHYDSKNITEIAFDLLKNQYSKQVEILETSKITEKIDKEVRIRPLPTLKGFKPFINEYY</sequence>
<evidence type="ECO:0000313" key="3">
    <source>
        <dbReference type="Proteomes" id="UP000315540"/>
    </source>
</evidence>
<reference evidence="2 3" key="1">
    <citation type="submission" date="2019-06" db="EMBL/GenBank/DDBJ databases">
        <authorList>
            <person name="Meng X."/>
        </authorList>
    </citation>
    <scope>NUCLEOTIDE SEQUENCE [LARGE SCALE GENOMIC DNA]</scope>
    <source>
        <strain evidence="2 3">M625</strain>
    </source>
</reference>
<organism evidence="2 3">
    <name type="scientific">Aquimarina algicola</name>
    <dbReference type="NCBI Taxonomy" id="2589995"/>
    <lineage>
        <taxon>Bacteria</taxon>
        <taxon>Pseudomonadati</taxon>
        <taxon>Bacteroidota</taxon>
        <taxon>Flavobacteriia</taxon>
        <taxon>Flavobacteriales</taxon>
        <taxon>Flavobacteriaceae</taxon>
        <taxon>Aquimarina</taxon>
    </lineage>
</organism>
<gene>
    <name evidence="2" type="ORF">FHK87_19365</name>
</gene>
<proteinExistence type="predicted"/>
<keyword evidence="3" id="KW-1185">Reference proteome</keyword>
<comment type="caution">
    <text evidence="2">The sequence shown here is derived from an EMBL/GenBank/DDBJ whole genome shotgun (WGS) entry which is preliminary data.</text>
</comment>
<evidence type="ECO:0008006" key="4">
    <source>
        <dbReference type="Google" id="ProtNLM"/>
    </source>
</evidence>
<dbReference type="AlphaFoldDB" id="A0A504J4G2"/>
<evidence type="ECO:0000313" key="2">
    <source>
        <dbReference type="EMBL" id="TPN83382.1"/>
    </source>
</evidence>